<feature type="compositionally biased region" description="Polar residues" evidence="1">
    <location>
        <begin position="42"/>
        <end position="53"/>
    </location>
</feature>
<evidence type="ECO:0000313" key="3">
    <source>
        <dbReference type="Proteomes" id="UP001163046"/>
    </source>
</evidence>
<keyword evidence="3" id="KW-1185">Reference proteome</keyword>
<name>A0A9X0A2G2_9CNID</name>
<evidence type="ECO:0000313" key="2">
    <source>
        <dbReference type="EMBL" id="KAJ7392238.1"/>
    </source>
</evidence>
<protein>
    <submittedName>
        <fullName evidence="2">Uncharacterized protein</fullName>
    </submittedName>
</protein>
<dbReference type="Proteomes" id="UP001163046">
    <property type="component" value="Unassembled WGS sequence"/>
</dbReference>
<reference evidence="2" key="1">
    <citation type="submission" date="2023-01" db="EMBL/GenBank/DDBJ databases">
        <title>Genome assembly of the deep-sea coral Lophelia pertusa.</title>
        <authorList>
            <person name="Herrera S."/>
            <person name="Cordes E."/>
        </authorList>
    </citation>
    <scope>NUCLEOTIDE SEQUENCE</scope>
    <source>
        <strain evidence="2">USNM1676648</strain>
        <tissue evidence="2">Polyp</tissue>
    </source>
</reference>
<dbReference type="AlphaFoldDB" id="A0A9X0A2G2"/>
<proteinExistence type="predicted"/>
<dbReference type="EMBL" id="MU825402">
    <property type="protein sequence ID" value="KAJ7392238.1"/>
    <property type="molecule type" value="Genomic_DNA"/>
</dbReference>
<comment type="caution">
    <text evidence="2">The sequence shown here is derived from an EMBL/GenBank/DDBJ whole genome shotgun (WGS) entry which is preliminary data.</text>
</comment>
<sequence>MAAMVRSVYSGSLRQFAVRMPTAIWRLTSSSATVDGGDSKKTITPPSSASAHKTGSHRHKHLQSKGVLFIQRVLLLRFGKRH</sequence>
<organism evidence="2 3">
    <name type="scientific">Desmophyllum pertusum</name>
    <dbReference type="NCBI Taxonomy" id="174260"/>
    <lineage>
        <taxon>Eukaryota</taxon>
        <taxon>Metazoa</taxon>
        <taxon>Cnidaria</taxon>
        <taxon>Anthozoa</taxon>
        <taxon>Hexacorallia</taxon>
        <taxon>Scleractinia</taxon>
        <taxon>Caryophylliina</taxon>
        <taxon>Caryophylliidae</taxon>
        <taxon>Desmophyllum</taxon>
    </lineage>
</organism>
<accession>A0A9X0A2G2</accession>
<gene>
    <name evidence="2" type="ORF">OS493_013616</name>
</gene>
<evidence type="ECO:0000256" key="1">
    <source>
        <dbReference type="SAM" id="MobiDB-lite"/>
    </source>
</evidence>
<feature type="region of interest" description="Disordered" evidence="1">
    <location>
        <begin position="32"/>
        <end position="61"/>
    </location>
</feature>